<dbReference type="AlphaFoldDB" id="A0A8J6A670"/>
<comment type="subcellular location">
    <subcellularLocation>
        <location evidence="1">Membrane</location>
        <topology evidence="1">Single-pass membrane protein</topology>
    </subcellularLocation>
</comment>
<evidence type="ECO:0000256" key="7">
    <source>
        <dbReference type="ARBA" id="ARBA00023136"/>
    </source>
</evidence>
<evidence type="ECO:0000313" key="12">
    <source>
        <dbReference type="Proteomes" id="UP000700334"/>
    </source>
</evidence>
<sequence length="299" mass="34094">MVLDMQAWNQIFQELMHESILDRWTLDEDENLQPDRLESGWRQYQQRAFGRFLCSVCKQNWASAQVQIVCHMHLKKKTSQGRVKIHFFRQKCQKCSRSQFEKPDFSEESTKRILTNLIQRIQERYYENNERRVPEIPVRPEVHLEGAHDMANCEACTLGLCEQDNMEEPYPYMEIRNDVCESSVTSHAAAGTQASGEGPPFYWKTSRQPTFQQSGSRVGSWPTQVAQSILPEGAVSLGTQAAYGTQRQRRDLAREPAQDSCSNSSPLVPPNDSSAQHLLFMVGCLCAVALSISIAAIYK</sequence>
<accession>A0A8J6A670</accession>
<feature type="domain" description="3CxxC-type" evidence="10">
    <location>
        <begin position="47"/>
        <end position="159"/>
    </location>
</feature>
<dbReference type="PANTHER" id="PTHR14402">
    <property type="entry name" value="RECEPTOR TRANSPORTING PROTEIN"/>
    <property type="match status" value="1"/>
</dbReference>
<keyword evidence="5" id="KW-0862">Zinc</keyword>
<feature type="region of interest" description="Disordered" evidence="8">
    <location>
        <begin position="244"/>
        <end position="269"/>
    </location>
</feature>
<feature type="transmembrane region" description="Helical" evidence="9">
    <location>
        <begin position="278"/>
        <end position="298"/>
    </location>
</feature>
<dbReference type="InterPro" id="IPR027377">
    <property type="entry name" value="ZAR1/RTP1-5-like_Znf-3CxxC"/>
</dbReference>
<keyword evidence="2 9" id="KW-0812">Transmembrane</keyword>
<dbReference type="GO" id="GO:0016020">
    <property type="term" value="C:membrane"/>
    <property type="evidence" value="ECO:0007669"/>
    <property type="project" value="UniProtKB-SubCell"/>
</dbReference>
<name>A0A8J6A670_GALPY</name>
<dbReference type="PANTHER" id="PTHR14402:SF8">
    <property type="entry name" value="RECEPTOR-TRANSPORTING PROTEIN 4"/>
    <property type="match status" value="1"/>
</dbReference>
<dbReference type="OrthoDB" id="8121437at2759"/>
<dbReference type="Proteomes" id="UP000700334">
    <property type="component" value="Unassembled WGS sequence"/>
</dbReference>
<keyword evidence="12" id="KW-1185">Reference proteome</keyword>
<dbReference type="GO" id="GO:0031849">
    <property type="term" value="F:olfactory receptor binding"/>
    <property type="evidence" value="ECO:0007669"/>
    <property type="project" value="TreeGrafter"/>
</dbReference>
<keyword evidence="6 9" id="KW-1133">Transmembrane helix</keyword>
<evidence type="ECO:0000259" key="10">
    <source>
        <dbReference type="SMART" id="SM01328"/>
    </source>
</evidence>
<evidence type="ECO:0000256" key="6">
    <source>
        <dbReference type="ARBA" id="ARBA00022989"/>
    </source>
</evidence>
<feature type="compositionally biased region" description="Basic and acidic residues" evidence="8">
    <location>
        <begin position="248"/>
        <end position="257"/>
    </location>
</feature>
<dbReference type="InterPro" id="IPR026096">
    <property type="entry name" value="R-trans_p"/>
</dbReference>
<organism evidence="11 12">
    <name type="scientific">Galemys pyrenaicus</name>
    <name type="common">Iberian desman</name>
    <name type="synonym">Pyrenean desman</name>
    <dbReference type="NCBI Taxonomy" id="202257"/>
    <lineage>
        <taxon>Eukaryota</taxon>
        <taxon>Metazoa</taxon>
        <taxon>Chordata</taxon>
        <taxon>Craniata</taxon>
        <taxon>Vertebrata</taxon>
        <taxon>Euteleostomi</taxon>
        <taxon>Mammalia</taxon>
        <taxon>Eutheria</taxon>
        <taxon>Laurasiatheria</taxon>
        <taxon>Eulipotyphla</taxon>
        <taxon>Talpidae</taxon>
        <taxon>Galemys</taxon>
    </lineage>
</organism>
<keyword evidence="11" id="KW-0675">Receptor</keyword>
<reference evidence="11" key="1">
    <citation type="journal article" date="2021" name="Evol. Appl.">
        <title>The genome of the Pyrenean desman and the effects of bottlenecks and inbreeding on the genomic landscape of an endangered species.</title>
        <authorList>
            <person name="Escoda L."/>
            <person name="Castresana J."/>
        </authorList>
    </citation>
    <scope>NUCLEOTIDE SEQUENCE</scope>
    <source>
        <strain evidence="11">IBE-C5619</strain>
    </source>
</reference>
<keyword evidence="3" id="KW-0479">Metal-binding</keyword>
<dbReference type="GO" id="GO:0005737">
    <property type="term" value="C:cytoplasm"/>
    <property type="evidence" value="ECO:0007669"/>
    <property type="project" value="TreeGrafter"/>
</dbReference>
<evidence type="ECO:0000313" key="11">
    <source>
        <dbReference type="EMBL" id="KAG8515816.1"/>
    </source>
</evidence>
<dbReference type="GO" id="GO:0006612">
    <property type="term" value="P:protein targeting to membrane"/>
    <property type="evidence" value="ECO:0007669"/>
    <property type="project" value="TreeGrafter"/>
</dbReference>
<proteinExistence type="predicted"/>
<evidence type="ECO:0000256" key="1">
    <source>
        <dbReference type="ARBA" id="ARBA00004167"/>
    </source>
</evidence>
<evidence type="ECO:0000256" key="9">
    <source>
        <dbReference type="SAM" id="Phobius"/>
    </source>
</evidence>
<keyword evidence="4" id="KW-0863">Zinc-finger</keyword>
<dbReference type="GO" id="GO:0051205">
    <property type="term" value="P:protein insertion into membrane"/>
    <property type="evidence" value="ECO:0007669"/>
    <property type="project" value="TreeGrafter"/>
</dbReference>
<dbReference type="GO" id="GO:0008270">
    <property type="term" value="F:zinc ion binding"/>
    <property type="evidence" value="ECO:0007669"/>
    <property type="project" value="UniProtKB-KW"/>
</dbReference>
<dbReference type="Pfam" id="PF13695">
    <property type="entry name" value="Zn_ribbon_3CxxC"/>
    <property type="match status" value="1"/>
</dbReference>
<gene>
    <name evidence="11" type="ORF">J0S82_011479</name>
</gene>
<protein>
    <submittedName>
        <fullName evidence="11">Receptor-transporting protein 4</fullName>
    </submittedName>
</protein>
<dbReference type="SMART" id="SM01328">
    <property type="entry name" value="zf-3CxxC"/>
    <property type="match status" value="1"/>
</dbReference>
<evidence type="ECO:0000256" key="4">
    <source>
        <dbReference type="ARBA" id="ARBA00022771"/>
    </source>
</evidence>
<evidence type="ECO:0000256" key="8">
    <source>
        <dbReference type="SAM" id="MobiDB-lite"/>
    </source>
</evidence>
<evidence type="ECO:0000256" key="3">
    <source>
        <dbReference type="ARBA" id="ARBA00022723"/>
    </source>
</evidence>
<keyword evidence="7 9" id="KW-0472">Membrane</keyword>
<comment type="caution">
    <text evidence="11">The sequence shown here is derived from an EMBL/GenBank/DDBJ whole genome shotgun (WGS) entry which is preliminary data.</text>
</comment>
<evidence type="ECO:0000256" key="5">
    <source>
        <dbReference type="ARBA" id="ARBA00022833"/>
    </source>
</evidence>
<dbReference type="GO" id="GO:0001580">
    <property type="term" value="P:detection of chemical stimulus involved in sensory perception of bitter taste"/>
    <property type="evidence" value="ECO:0007669"/>
    <property type="project" value="TreeGrafter"/>
</dbReference>
<evidence type="ECO:0000256" key="2">
    <source>
        <dbReference type="ARBA" id="ARBA00022692"/>
    </source>
</evidence>
<dbReference type="EMBL" id="JAGFMF010011696">
    <property type="protein sequence ID" value="KAG8515816.1"/>
    <property type="molecule type" value="Genomic_DNA"/>
</dbReference>
<feature type="compositionally biased region" description="Polar residues" evidence="8">
    <location>
        <begin position="259"/>
        <end position="269"/>
    </location>
</feature>